<dbReference type="GO" id="GO:0016887">
    <property type="term" value="F:ATP hydrolysis activity"/>
    <property type="evidence" value="ECO:0007669"/>
    <property type="project" value="InterPro"/>
</dbReference>
<proteinExistence type="inferred from homology"/>
<dbReference type="GO" id="GO:0003677">
    <property type="term" value="F:DNA binding"/>
    <property type="evidence" value="ECO:0007669"/>
    <property type="project" value="UniProtKB-KW"/>
</dbReference>
<evidence type="ECO:0000256" key="12">
    <source>
        <dbReference type="ARBA" id="ARBA00039316"/>
    </source>
</evidence>
<dbReference type="GO" id="GO:0005737">
    <property type="term" value="C:cytoplasm"/>
    <property type="evidence" value="ECO:0007669"/>
    <property type="project" value="UniProtKB-SubCell"/>
</dbReference>
<sequence length="497" mass="54475">SCSVCHGGRLNEQALSVLINGKNIGEYANLPITSLINEISKIEDSVAKPIIARMSEILQSLIDIGIGYVSLNRSIDTLSGGEAQRIKLARELGSDLIEIIYVLDEPTAGLHPRDTKNLINTLKKLRDAQNTVIVVEHDLDTMLASDYIVEVGPKAGRLGGEIIAVGTPQEIIGNEKSITGKYLGGKHKAETRTQRRTPKDFLLVENANLHNLKNVTVKIPTGVFVVVTGVSGSGKSSLINDIFVNKFSEKVVFVDQSSVGATSRGNIATYSGSFEFIRDIMATTNKVSKALFSSNSKGACSDCEGLGYHKIDMHFMADVKTVCETCEGKKYTADTLRYQYKGKNIFEILEMTVEEAVNFFEEVELNRRLKLLLYVGLGYLNLGQTLDTLSGGESQRLRLASKLHKKGEFYVLDEPTSGLHPSDIEKLLSLLQNLVDSGNSVLVIEHNLDVIRNADWVIDLGPEGGDKGGEIIAEGTPEQIMEVEESYTGQYLKSQFR</sequence>
<dbReference type="GO" id="GO:0006281">
    <property type="term" value="P:DNA repair"/>
    <property type="evidence" value="ECO:0007669"/>
    <property type="project" value="UniProtKB-KW"/>
</dbReference>
<dbReference type="InterPro" id="IPR003439">
    <property type="entry name" value="ABC_transporter-like_ATP-bd"/>
</dbReference>
<dbReference type="EMBL" id="PFED01000061">
    <property type="protein sequence ID" value="PJE63069.1"/>
    <property type="molecule type" value="Genomic_DNA"/>
</dbReference>
<comment type="caution">
    <text evidence="15">The sequence shown here is derived from an EMBL/GenBank/DDBJ whole genome shotgun (WGS) entry which is preliminary data.</text>
</comment>
<reference evidence="16" key="1">
    <citation type="submission" date="2017-09" db="EMBL/GenBank/DDBJ databases">
        <title>Depth-based differentiation of microbial function through sediment-hosted aquifers and enrichment of novel symbionts in the deep terrestrial subsurface.</title>
        <authorList>
            <person name="Probst A.J."/>
            <person name="Ladd B."/>
            <person name="Jarett J.K."/>
            <person name="Geller-Mcgrath D.E."/>
            <person name="Sieber C.M.K."/>
            <person name="Emerson J.B."/>
            <person name="Anantharaman K."/>
            <person name="Thomas B.C."/>
            <person name="Malmstrom R."/>
            <person name="Stieglmeier M."/>
            <person name="Klingl A."/>
            <person name="Woyke T."/>
            <person name="Ryan C.M."/>
            <person name="Banfield J.F."/>
        </authorList>
    </citation>
    <scope>NUCLEOTIDE SEQUENCE [LARGE SCALE GENOMIC DNA]</scope>
</reference>
<keyword evidence="4" id="KW-0547">Nucleotide-binding</keyword>
<dbReference type="Pfam" id="PF00005">
    <property type="entry name" value="ABC_tran"/>
    <property type="match status" value="1"/>
</dbReference>
<feature type="domain" description="ABC transporter" evidence="14">
    <location>
        <begin position="191"/>
        <end position="493"/>
    </location>
</feature>
<evidence type="ECO:0000256" key="9">
    <source>
        <dbReference type="ARBA" id="ARBA00023125"/>
    </source>
</evidence>
<feature type="non-terminal residue" evidence="15">
    <location>
        <position position="1"/>
    </location>
</feature>
<evidence type="ECO:0000256" key="10">
    <source>
        <dbReference type="ARBA" id="ARBA00023204"/>
    </source>
</evidence>
<evidence type="ECO:0000256" key="8">
    <source>
        <dbReference type="ARBA" id="ARBA00022881"/>
    </source>
</evidence>
<accession>A0A2M8KT23</accession>
<name>A0A2M8KT23_9BACT</name>
<keyword evidence="2" id="KW-0963">Cytoplasm</keyword>
<evidence type="ECO:0000313" key="15">
    <source>
        <dbReference type="EMBL" id="PJE63069.1"/>
    </source>
</evidence>
<evidence type="ECO:0000256" key="11">
    <source>
        <dbReference type="ARBA" id="ARBA00038000"/>
    </source>
</evidence>
<keyword evidence="7" id="KW-0067">ATP-binding</keyword>
<dbReference type="PROSITE" id="PS50893">
    <property type="entry name" value="ABC_TRANSPORTER_2"/>
    <property type="match status" value="1"/>
</dbReference>
<protein>
    <recommendedName>
        <fullName evidence="12">UvrABC system protein A</fullName>
    </recommendedName>
    <alternativeName>
        <fullName evidence="13">Excinuclease ABC subunit A</fullName>
    </alternativeName>
</protein>
<evidence type="ECO:0000256" key="7">
    <source>
        <dbReference type="ARBA" id="ARBA00022840"/>
    </source>
</evidence>
<keyword evidence="10" id="KW-0234">DNA repair</keyword>
<keyword evidence="9" id="KW-0238">DNA-binding</keyword>
<evidence type="ECO:0000256" key="13">
    <source>
        <dbReference type="ARBA" id="ARBA00042156"/>
    </source>
</evidence>
<dbReference type="AlphaFoldDB" id="A0A2M8KT23"/>
<dbReference type="PANTHER" id="PTHR43152:SF3">
    <property type="entry name" value="UVRABC SYSTEM PROTEIN A"/>
    <property type="match status" value="1"/>
</dbReference>
<evidence type="ECO:0000313" key="16">
    <source>
        <dbReference type="Proteomes" id="UP000229554"/>
    </source>
</evidence>
<keyword evidence="5" id="KW-0227">DNA damage</keyword>
<evidence type="ECO:0000256" key="2">
    <source>
        <dbReference type="ARBA" id="ARBA00022490"/>
    </source>
</evidence>
<evidence type="ECO:0000259" key="14">
    <source>
        <dbReference type="PROSITE" id="PS50893"/>
    </source>
</evidence>
<evidence type="ECO:0000256" key="5">
    <source>
        <dbReference type="ARBA" id="ARBA00022763"/>
    </source>
</evidence>
<keyword evidence="8" id="KW-0267">Excision nuclease</keyword>
<dbReference type="GO" id="GO:0005524">
    <property type="term" value="F:ATP binding"/>
    <property type="evidence" value="ECO:0007669"/>
    <property type="project" value="UniProtKB-KW"/>
</dbReference>
<dbReference type="InterPro" id="IPR027417">
    <property type="entry name" value="P-loop_NTPase"/>
</dbReference>
<evidence type="ECO:0000256" key="6">
    <source>
        <dbReference type="ARBA" id="ARBA00022769"/>
    </source>
</evidence>
<dbReference type="Gene3D" id="1.20.1580.10">
    <property type="entry name" value="ABC transporter ATPase like domain"/>
    <property type="match status" value="2"/>
</dbReference>
<evidence type="ECO:0000256" key="1">
    <source>
        <dbReference type="ARBA" id="ARBA00004496"/>
    </source>
</evidence>
<evidence type="ECO:0000256" key="3">
    <source>
        <dbReference type="ARBA" id="ARBA00022737"/>
    </source>
</evidence>
<evidence type="ECO:0000256" key="4">
    <source>
        <dbReference type="ARBA" id="ARBA00022741"/>
    </source>
</evidence>
<comment type="subcellular location">
    <subcellularLocation>
        <location evidence="1">Cytoplasm</location>
    </subcellularLocation>
</comment>
<organism evidence="15 16">
    <name type="scientific">Candidatus Roizmanbacteria bacterium CG10_big_fil_rev_8_21_14_0_10_39_6</name>
    <dbReference type="NCBI Taxonomy" id="1974853"/>
    <lineage>
        <taxon>Bacteria</taxon>
        <taxon>Candidatus Roizmaniibacteriota</taxon>
    </lineage>
</organism>
<dbReference type="PANTHER" id="PTHR43152">
    <property type="entry name" value="UVRABC SYSTEM PROTEIN A"/>
    <property type="match status" value="1"/>
</dbReference>
<dbReference type="Gene3D" id="3.40.50.300">
    <property type="entry name" value="P-loop containing nucleotide triphosphate hydrolases"/>
    <property type="match status" value="2"/>
</dbReference>
<gene>
    <name evidence="15" type="ORF">COU88_01500</name>
</gene>
<dbReference type="Proteomes" id="UP000229554">
    <property type="component" value="Unassembled WGS sequence"/>
</dbReference>
<dbReference type="GO" id="GO:0004518">
    <property type="term" value="F:nuclease activity"/>
    <property type="evidence" value="ECO:0007669"/>
    <property type="project" value="UniProtKB-KW"/>
</dbReference>
<keyword evidence="6" id="KW-0228">DNA excision</keyword>
<comment type="similarity">
    <text evidence="11">Belongs to the ABC transporter superfamily. UvrA family.</text>
</comment>
<dbReference type="SUPFAM" id="SSF52540">
    <property type="entry name" value="P-loop containing nucleoside triphosphate hydrolases"/>
    <property type="match status" value="2"/>
</dbReference>
<keyword evidence="3" id="KW-0677">Repeat</keyword>